<evidence type="ECO:0000259" key="2">
    <source>
        <dbReference type="Pfam" id="PF00850"/>
    </source>
</evidence>
<protein>
    <submittedName>
        <fullName evidence="3">Class II histone deacetylase</fullName>
    </submittedName>
</protein>
<dbReference type="CDD" id="cd09996">
    <property type="entry name" value="HDAC_classII_1"/>
    <property type="match status" value="1"/>
</dbReference>
<comment type="similarity">
    <text evidence="1">Belongs to the histone deacetylase family.</text>
</comment>
<comment type="caution">
    <text evidence="3">The sequence shown here is derived from an EMBL/GenBank/DDBJ whole genome shotgun (WGS) entry which is preliminary data.</text>
</comment>
<reference evidence="4" key="1">
    <citation type="journal article" date="2019" name="Int. J. Syst. Evol. Microbiol.">
        <title>The Global Catalogue of Microorganisms (GCM) 10K type strain sequencing project: providing services to taxonomists for standard genome sequencing and annotation.</title>
        <authorList>
            <consortium name="The Broad Institute Genomics Platform"/>
            <consortium name="The Broad Institute Genome Sequencing Center for Infectious Disease"/>
            <person name="Wu L."/>
            <person name="Ma J."/>
        </authorList>
    </citation>
    <scope>NUCLEOTIDE SEQUENCE [LARGE SCALE GENOMIC DNA]</scope>
    <source>
        <strain evidence="4">TISTR 1535</strain>
    </source>
</reference>
<gene>
    <name evidence="3" type="ORF">ACFSUO_14410</name>
</gene>
<dbReference type="Pfam" id="PF00850">
    <property type="entry name" value="Hist_deacetyl"/>
    <property type="match status" value="1"/>
</dbReference>
<proteinExistence type="inferred from homology"/>
<dbReference type="EMBL" id="JBHUNA010000038">
    <property type="protein sequence ID" value="MFD2762148.1"/>
    <property type="molecule type" value="Genomic_DNA"/>
</dbReference>
<feature type="domain" description="Histone deacetylase" evidence="2">
    <location>
        <begin position="36"/>
        <end position="324"/>
    </location>
</feature>
<evidence type="ECO:0000313" key="4">
    <source>
        <dbReference type="Proteomes" id="UP001597502"/>
    </source>
</evidence>
<keyword evidence="4" id="KW-1185">Reference proteome</keyword>
<dbReference type="SUPFAM" id="SSF52768">
    <property type="entry name" value="Arginase/deacetylase"/>
    <property type="match status" value="1"/>
</dbReference>
<dbReference type="PANTHER" id="PTHR10625">
    <property type="entry name" value="HISTONE DEACETYLASE HDAC1-RELATED"/>
    <property type="match status" value="1"/>
</dbReference>
<dbReference type="Gene3D" id="3.40.800.20">
    <property type="entry name" value="Histone deacetylase domain"/>
    <property type="match status" value="1"/>
</dbReference>
<dbReference type="RefSeq" id="WP_382395361.1">
    <property type="nucleotide sequence ID" value="NZ_JBHUNA010000038.1"/>
</dbReference>
<dbReference type="InterPro" id="IPR023801">
    <property type="entry name" value="His_deacetylse_dom"/>
</dbReference>
<accession>A0ABW5V9Z4</accession>
<organism evidence="3 4">
    <name type="scientific">Lentibacillus juripiscarius</name>
    <dbReference type="NCBI Taxonomy" id="257446"/>
    <lineage>
        <taxon>Bacteria</taxon>
        <taxon>Bacillati</taxon>
        <taxon>Bacillota</taxon>
        <taxon>Bacilli</taxon>
        <taxon>Bacillales</taxon>
        <taxon>Bacillaceae</taxon>
        <taxon>Lentibacillus</taxon>
    </lineage>
</organism>
<evidence type="ECO:0000313" key="3">
    <source>
        <dbReference type="EMBL" id="MFD2762148.1"/>
    </source>
</evidence>
<dbReference type="InterPro" id="IPR023696">
    <property type="entry name" value="Ureohydrolase_dom_sf"/>
</dbReference>
<sequence length="368" mass="40618">MEKQTAFIWDESCFWHQTGNGALNIDSGGWVQEDVHAESPESKRRVKNLLDRSKFMKQLQQVEPRPATNDEVAMNHGREHMDRVKSLSDRGGGNAGEHAIVGPDSYEIALTSAGCAISSVDSVMQGQAKNAYALTRPPGHHAEKHEGMGFCLFNNVAIAAKHAKAQYGLKRIAIIDWDVHHGNGTESAFCDDPDVLFISVHQENIFPRNRGEITYTGEGEGEGFNVNIELPAGTGNEGYNQTFEELIVPVIDQFGPELIFISAGQDTSRFDPIGRMMMTAEGFYQLTEKVKALAEKHCSGRLVACHEGGYSTAYVPFCTIKILEALSGKQSGVNDPFDQGLHEGPLYQNQMDAIQRAKQVQSKYWALE</sequence>
<dbReference type="InterPro" id="IPR037138">
    <property type="entry name" value="His_deacetylse_dom_sf"/>
</dbReference>
<evidence type="ECO:0000256" key="1">
    <source>
        <dbReference type="ARBA" id="ARBA00005947"/>
    </source>
</evidence>
<dbReference type="Proteomes" id="UP001597502">
    <property type="component" value="Unassembled WGS sequence"/>
</dbReference>
<name>A0ABW5V9Z4_9BACI</name>
<dbReference type="PANTHER" id="PTHR10625:SF31">
    <property type="entry name" value="HISTONE DEACETYLASE DOMAIN-CONTAINING PROTEIN"/>
    <property type="match status" value="1"/>
</dbReference>
<dbReference type="InterPro" id="IPR000286">
    <property type="entry name" value="HDACs"/>
</dbReference>
<dbReference type="PRINTS" id="PR01270">
    <property type="entry name" value="HDASUPER"/>
</dbReference>